<dbReference type="KEGG" id="acht:bsdcttw_34450"/>
<evidence type="ECO:0000256" key="2">
    <source>
        <dbReference type="ARBA" id="ARBA00005675"/>
    </source>
</evidence>
<dbReference type="Pfam" id="PF00122">
    <property type="entry name" value="E1-E2_ATPase"/>
    <property type="match status" value="1"/>
</dbReference>
<dbReference type="SUPFAM" id="SSF81660">
    <property type="entry name" value="Metal cation-transporting ATPase, ATP-binding domain N"/>
    <property type="match status" value="1"/>
</dbReference>
<dbReference type="FunFam" id="3.40.50.1000:FF:000028">
    <property type="entry name" value="Calcium-transporting P-type ATPase, putative"/>
    <property type="match status" value="1"/>
</dbReference>
<evidence type="ECO:0000256" key="9">
    <source>
        <dbReference type="ARBA" id="ARBA00022989"/>
    </source>
</evidence>
<dbReference type="GO" id="GO:0005388">
    <property type="term" value="F:P-type calcium transporter activity"/>
    <property type="evidence" value="ECO:0007669"/>
    <property type="project" value="UniProtKB-EC"/>
</dbReference>
<evidence type="ECO:0000256" key="12">
    <source>
        <dbReference type="SAM" id="Phobius"/>
    </source>
</evidence>
<feature type="domain" description="Cation-transporting P-type ATPase N-terminal" evidence="13">
    <location>
        <begin position="3"/>
        <end position="76"/>
    </location>
</feature>
<evidence type="ECO:0000256" key="5">
    <source>
        <dbReference type="ARBA" id="ARBA00022741"/>
    </source>
</evidence>
<comment type="subcellular location">
    <subcellularLocation>
        <location evidence="1">Cell membrane</location>
        <topology evidence="1">Multi-pass membrane protein</topology>
    </subcellularLocation>
</comment>
<feature type="transmembrane region" description="Helical" evidence="12">
    <location>
        <begin position="913"/>
        <end position="931"/>
    </location>
</feature>
<name>A0A7I8DSX3_9FIRM</name>
<dbReference type="InterPro" id="IPR004014">
    <property type="entry name" value="ATPase_P-typ_cation-transptr_N"/>
</dbReference>
<dbReference type="InterPro" id="IPR018303">
    <property type="entry name" value="ATPase_P-typ_P_site"/>
</dbReference>
<dbReference type="EMBL" id="AP023368">
    <property type="protein sequence ID" value="BCK00405.1"/>
    <property type="molecule type" value="Genomic_DNA"/>
</dbReference>
<keyword evidence="8" id="KW-1278">Translocase</keyword>
<dbReference type="SFLD" id="SFLDG00002">
    <property type="entry name" value="C1.7:_P-type_atpase_like"/>
    <property type="match status" value="1"/>
</dbReference>
<dbReference type="Pfam" id="PF08282">
    <property type="entry name" value="Hydrolase_3"/>
    <property type="match status" value="1"/>
</dbReference>
<dbReference type="InterPro" id="IPR059000">
    <property type="entry name" value="ATPase_P-type_domA"/>
</dbReference>
<keyword evidence="15" id="KW-1185">Reference proteome</keyword>
<protein>
    <submittedName>
        <fullName evidence="14">ATPase</fullName>
    </submittedName>
</protein>
<dbReference type="Proteomes" id="UP000515703">
    <property type="component" value="Chromosome"/>
</dbReference>
<dbReference type="PROSITE" id="PS00154">
    <property type="entry name" value="ATPASE_E1_E2"/>
    <property type="match status" value="1"/>
</dbReference>
<keyword evidence="6" id="KW-0067">ATP-binding</keyword>
<comment type="catalytic activity">
    <reaction evidence="11">
        <text>Ca(2+)(in) + ATP + H2O = Ca(2+)(out) + ADP + phosphate + H(+)</text>
        <dbReference type="Rhea" id="RHEA:18105"/>
        <dbReference type="ChEBI" id="CHEBI:15377"/>
        <dbReference type="ChEBI" id="CHEBI:15378"/>
        <dbReference type="ChEBI" id="CHEBI:29108"/>
        <dbReference type="ChEBI" id="CHEBI:30616"/>
        <dbReference type="ChEBI" id="CHEBI:43474"/>
        <dbReference type="ChEBI" id="CHEBI:456216"/>
        <dbReference type="EC" id="7.2.2.10"/>
    </reaction>
</comment>
<accession>A0A7I8DSX3</accession>
<dbReference type="CDD" id="cd02089">
    <property type="entry name" value="P-type_ATPase_Ca_prok"/>
    <property type="match status" value="1"/>
</dbReference>
<feature type="transmembrane region" description="Helical" evidence="12">
    <location>
        <begin position="796"/>
        <end position="818"/>
    </location>
</feature>
<dbReference type="Pfam" id="PF00689">
    <property type="entry name" value="Cation_ATPase_C"/>
    <property type="match status" value="1"/>
</dbReference>
<dbReference type="Gene3D" id="3.40.1110.10">
    <property type="entry name" value="Calcium-transporting ATPase, cytoplasmic domain N"/>
    <property type="match status" value="1"/>
</dbReference>
<dbReference type="GO" id="GO:0005524">
    <property type="term" value="F:ATP binding"/>
    <property type="evidence" value="ECO:0007669"/>
    <property type="project" value="UniProtKB-KW"/>
</dbReference>
<dbReference type="GO" id="GO:0005886">
    <property type="term" value="C:plasma membrane"/>
    <property type="evidence" value="ECO:0007669"/>
    <property type="project" value="UniProtKB-SubCell"/>
</dbReference>
<keyword evidence="4 12" id="KW-0812">Transmembrane</keyword>
<dbReference type="SUPFAM" id="SSF56784">
    <property type="entry name" value="HAD-like"/>
    <property type="match status" value="1"/>
</dbReference>
<dbReference type="PRINTS" id="PR00121">
    <property type="entry name" value="NAKATPASE"/>
</dbReference>
<dbReference type="Gene3D" id="3.40.50.1000">
    <property type="entry name" value="HAD superfamily/HAD-like"/>
    <property type="match status" value="1"/>
</dbReference>
<evidence type="ECO:0000256" key="8">
    <source>
        <dbReference type="ARBA" id="ARBA00022967"/>
    </source>
</evidence>
<evidence type="ECO:0000256" key="4">
    <source>
        <dbReference type="ARBA" id="ARBA00022692"/>
    </source>
</evidence>
<feature type="transmembrane region" description="Helical" evidence="12">
    <location>
        <begin position="250"/>
        <end position="268"/>
    </location>
</feature>
<feature type="transmembrane region" description="Helical" evidence="12">
    <location>
        <begin position="83"/>
        <end position="102"/>
    </location>
</feature>
<evidence type="ECO:0000313" key="14">
    <source>
        <dbReference type="EMBL" id="BCK00405.1"/>
    </source>
</evidence>
<dbReference type="InterPro" id="IPR001757">
    <property type="entry name" value="P_typ_ATPase"/>
</dbReference>
<dbReference type="InterPro" id="IPR006068">
    <property type="entry name" value="ATPase_P-typ_cation-transptr_C"/>
</dbReference>
<proteinExistence type="inferred from homology"/>
<dbReference type="FunFam" id="1.20.1110.10:FF:000065">
    <property type="entry name" value="Sarcoplasmic/endoplasmic reticulum calcium ATPase 1"/>
    <property type="match status" value="1"/>
</dbReference>
<evidence type="ECO:0000256" key="1">
    <source>
        <dbReference type="ARBA" id="ARBA00004651"/>
    </source>
</evidence>
<feature type="transmembrane region" description="Helical" evidence="12">
    <location>
        <begin position="720"/>
        <end position="742"/>
    </location>
</feature>
<dbReference type="SFLD" id="SFLDF00027">
    <property type="entry name" value="p-type_atpase"/>
    <property type="match status" value="1"/>
</dbReference>
<dbReference type="InterPro" id="IPR023298">
    <property type="entry name" value="ATPase_P-typ_TM_dom_sf"/>
</dbReference>
<feature type="transmembrane region" description="Helical" evidence="12">
    <location>
        <begin position="280"/>
        <end position="302"/>
    </location>
</feature>
<dbReference type="GO" id="GO:0016887">
    <property type="term" value="F:ATP hydrolysis activity"/>
    <property type="evidence" value="ECO:0007669"/>
    <property type="project" value="InterPro"/>
</dbReference>
<dbReference type="AlphaFoldDB" id="A0A7I8DSX3"/>
<gene>
    <name evidence="14" type="ORF">bsdcttw_34450</name>
</gene>
<reference evidence="14 15" key="2">
    <citation type="submission" date="2020-08" db="EMBL/GenBank/DDBJ databases">
        <authorList>
            <person name="Ueki A."/>
            <person name="Tonouchi A."/>
        </authorList>
    </citation>
    <scope>NUCLEOTIDE SEQUENCE [LARGE SCALE GENOMIC DNA]</scope>
    <source>
        <strain evidence="14 15">CTTW</strain>
    </source>
</reference>
<evidence type="ECO:0000256" key="6">
    <source>
        <dbReference type="ARBA" id="ARBA00022840"/>
    </source>
</evidence>
<dbReference type="InterPro" id="IPR050510">
    <property type="entry name" value="Cation_transp_ATPase_P-type"/>
</dbReference>
<dbReference type="InterPro" id="IPR023299">
    <property type="entry name" value="ATPase_P-typ_cyto_dom_N"/>
</dbReference>
<sequence>MTSWHSITKEEALRELDSALTGLSKKEAAKRQKKYGFNVLEAKKKTPLFLRFISQFKDFMILTLIFAALVSFFVSFLHGELDLVEPAIILSIITLNAVLGVLQESKAEKSLEALQKMSAPSALVMRDNLLESIDAKELVPGDIIYLETGHFVPADARLLTSVNLKIDEASLTGESHPIEKDAEAILKDNILPAERINMIVATGIVTYGRGTAVVTATGMHTEVGHIARMIMDDETPMTPLQKRLAATGKALGIAALIICVIIFLVGILKNRPIFEMFMTSVSLAVAAIPEGLPAIVTIMLSLGVQRMAKKNAVIRKLPAVETLGSATVICSDKTGTLTQNKMTVTEICSCKGKEEPEGNTGKFLLTLSSLCNDAILQITGKSKHQKVSATGEPTENALILAAFQIGLNKSQLDLQFPRIYEIPFDSSRKQMTTIHKLPNGGYRQITKGAFDILLSECTNAYRGGKETPITHVLREQLTRLNESMTAKALRVIAVAYKDYPAESSYISRLKNKTLKDGINDAEQGLTMAGLIGMIDPPRPEVKDAVLTCQMAGITPVMITGDHVSTACAIAKELGILTKDNSNDLSYSSLRAAEIDLKASARYTSPSSNQAMTGAELSQISQEDLVERIKNYRVFARVSPEHKVRIVKALQARGEVVAMTGDGVNDAPALKAADIGCAMGISGTDVAKNAADMILTDDNFATIVAAVKEGRGIYDNIKKAVHFLLSCNIGEILTIFVAILFGLPSPLLAVQLLWVNLVTDSLPAISLGVDPPDKDIMKKKPLPPDKGMFADGLTFKIITEGILIGSLALLAFIIGIRFFDNNTLPSDVIRDSKTVELAALSTPYVGRTMAFAVLSLSQLFHSFNMRSEHSITKIGLFSNIKLVLSFLVCSFLQVIVISVKPLANIFKVVPLTPAQWSIVLVLSFLPIVVVELQKTSRKK</sequence>
<dbReference type="Pfam" id="PF00690">
    <property type="entry name" value="Cation_ATPase_N"/>
    <property type="match status" value="1"/>
</dbReference>
<dbReference type="InterPro" id="IPR044492">
    <property type="entry name" value="P_typ_ATPase_HD_dom"/>
</dbReference>
<dbReference type="Gene3D" id="1.20.1110.10">
    <property type="entry name" value="Calcium-transporting ATPase, transmembrane domain"/>
    <property type="match status" value="1"/>
</dbReference>
<dbReference type="InterPro" id="IPR036412">
    <property type="entry name" value="HAD-like_sf"/>
</dbReference>
<dbReference type="SUPFAM" id="SSF81665">
    <property type="entry name" value="Calcium ATPase, transmembrane domain M"/>
    <property type="match status" value="1"/>
</dbReference>
<dbReference type="Gene3D" id="2.70.150.10">
    <property type="entry name" value="Calcium-transporting ATPase, cytoplasmic transduction domain A"/>
    <property type="match status" value="1"/>
</dbReference>
<evidence type="ECO:0000256" key="10">
    <source>
        <dbReference type="ARBA" id="ARBA00023136"/>
    </source>
</evidence>
<reference evidence="14 15" key="1">
    <citation type="submission" date="2020-08" db="EMBL/GenBank/DDBJ databases">
        <title>Draft genome sequencing of an Anaerocolumna strain isolated from anoxic soil subjected to BSD treatment.</title>
        <authorList>
            <person name="Uek A."/>
            <person name="Tonouchi A."/>
        </authorList>
    </citation>
    <scope>NUCLEOTIDE SEQUENCE [LARGE SCALE GENOMIC DNA]</scope>
    <source>
        <strain evidence="14 15">CTTW</strain>
    </source>
</reference>
<keyword evidence="10 12" id="KW-0472">Membrane</keyword>
<keyword evidence="7" id="KW-0460">Magnesium</keyword>
<organism evidence="14 15">
    <name type="scientific">Anaerocolumna chitinilytica</name>
    <dbReference type="NCBI Taxonomy" id="1727145"/>
    <lineage>
        <taxon>Bacteria</taxon>
        <taxon>Bacillati</taxon>
        <taxon>Bacillota</taxon>
        <taxon>Clostridia</taxon>
        <taxon>Lachnospirales</taxon>
        <taxon>Lachnospiraceae</taxon>
        <taxon>Anaerocolumna</taxon>
    </lineage>
</organism>
<dbReference type="SMART" id="SM00831">
    <property type="entry name" value="Cation_ATPase_N"/>
    <property type="match status" value="1"/>
</dbReference>
<dbReference type="PANTHER" id="PTHR43294">
    <property type="entry name" value="SODIUM/POTASSIUM-TRANSPORTING ATPASE SUBUNIT ALPHA"/>
    <property type="match status" value="1"/>
</dbReference>
<keyword evidence="5" id="KW-0547">Nucleotide-binding</keyword>
<evidence type="ECO:0000256" key="3">
    <source>
        <dbReference type="ARBA" id="ARBA00022475"/>
    </source>
</evidence>
<dbReference type="SUPFAM" id="SSF81653">
    <property type="entry name" value="Calcium ATPase, transduction domain A"/>
    <property type="match status" value="1"/>
</dbReference>
<dbReference type="Pfam" id="PF13246">
    <property type="entry name" value="Cation_ATPase"/>
    <property type="match status" value="1"/>
</dbReference>
<evidence type="ECO:0000313" key="15">
    <source>
        <dbReference type="Proteomes" id="UP000515703"/>
    </source>
</evidence>
<evidence type="ECO:0000256" key="11">
    <source>
        <dbReference type="ARBA" id="ARBA00048694"/>
    </source>
</evidence>
<dbReference type="FunFam" id="3.40.50.1000:FF:000001">
    <property type="entry name" value="Phospholipid-transporting ATPase IC"/>
    <property type="match status" value="1"/>
</dbReference>
<evidence type="ECO:0000256" key="7">
    <source>
        <dbReference type="ARBA" id="ARBA00022842"/>
    </source>
</evidence>
<dbReference type="InterPro" id="IPR023214">
    <property type="entry name" value="HAD_sf"/>
</dbReference>
<dbReference type="PANTHER" id="PTHR43294:SF21">
    <property type="entry name" value="CATION TRANSPORTING ATPASE"/>
    <property type="match status" value="1"/>
</dbReference>
<dbReference type="NCBIfam" id="TIGR01494">
    <property type="entry name" value="ATPase_P-type"/>
    <property type="match status" value="3"/>
</dbReference>
<comment type="similarity">
    <text evidence="2">Belongs to the cation transport ATPase (P-type) (TC 3.A.3) family. Type IIA subfamily.</text>
</comment>
<evidence type="ECO:0000259" key="13">
    <source>
        <dbReference type="SMART" id="SM00831"/>
    </source>
</evidence>
<dbReference type="PRINTS" id="PR00119">
    <property type="entry name" value="CATATPASE"/>
</dbReference>
<feature type="transmembrane region" description="Helical" evidence="12">
    <location>
        <begin position="881"/>
        <end position="901"/>
    </location>
</feature>
<keyword evidence="3" id="KW-1003">Cell membrane</keyword>
<dbReference type="RefSeq" id="WP_185256079.1">
    <property type="nucleotide sequence ID" value="NZ_AP023368.1"/>
</dbReference>
<dbReference type="InterPro" id="IPR008250">
    <property type="entry name" value="ATPase_P-typ_transduc_dom_A_sf"/>
</dbReference>
<feature type="transmembrane region" description="Helical" evidence="12">
    <location>
        <begin position="59"/>
        <end position="77"/>
    </location>
</feature>
<dbReference type="SFLD" id="SFLDS00003">
    <property type="entry name" value="Haloacid_Dehalogenase"/>
    <property type="match status" value="1"/>
</dbReference>
<keyword evidence="9 12" id="KW-1133">Transmembrane helix</keyword>